<dbReference type="EMBL" id="RBNJ01009701">
    <property type="protein sequence ID" value="RUS26768.1"/>
    <property type="molecule type" value="Genomic_DNA"/>
</dbReference>
<reference evidence="1 2" key="1">
    <citation type="journal article" date="2018" name="New Phytol.">
        <title>Phylogenomics of Endogonaceae and evolution of mycorrhizas within Mucoromycota.</title>
        <authorList>
            <person name="Chang Y."/>
            <person name="Desiro A."/>
            <person name="Na H."/>
            <person name="Sandor L."/>
            <person name="Lipzen A."/>
            <person name="Clum A."/>
            <person name="Barry K."/>
            <person name="Grigoriev I.V."/>
            <person name="Martin F.M."/>
            <person name="Stajich J.E."/>
            <person name="Smith M.E."/>
            <person name="Bonito G."/>
            <person name="Spatafora J.W."/>
        </authorList>
    </citation>
    <scope>NUCLEOTIDE SEQUENCE [LARGE SCALE GENOMIC DNA]</scope>
    <source>
        <strain evidence="1 2">AD002</strain>
    </source>
</reference>
<dbReference type="Proteomes" id="UP000274822">
    <property type="component" value="Unassembled WGS sequence"/>
</dbReference>
<comment type="caution">
    <text evidence="1">The sequence shown here is derived from an EMBL/GenBank/DDBJ whole genome shotgun (WGS) entry which is preliminary data.</text>
</comment>
<dbReference type="AlphaFoldDB" id="A0A433QAC6"/>
<evidence type="ECO:0000313" key="2">
    <source>
        <dbReference type="Proteomes" id="UP000274822"/>
    </source>
</evidence>
<accession>A0A433QAC6</accession>
<evidence type="ECO:0000313" key="1">
    <source>
        <dbReference type="EMBL" id="RUS26768.1"/>
    </source>
</evidence>
<proteinExistence type="predicted"/>
<name>A0A433QAC6_9FUNG</name>
<sequence>MDAHGLWDQLDTVAETVSLNSLAIDPTWRTQPTPADDSLAGLRLAIDASIWTLHIRSGRGGL</sequence>
<gene>
    <name evidence="1" type="ORF">BC938DRAFT_484136</name>
</gene>
<keyword evidence="2" id="KW-1185">Reference proteome</keyword>
<organism evidence="1 2">
    <name type="scientific">Jimgerdemannia flammicorona</name>
    <dbReference type="NCBI Taxonomy" id="994334"/>
    <lineage>
        <taxon>Eukaryota</taxon>
        <taxon>Fungi</taxon>
        <taxon>Fungi incertae sedis</taxon>
        <taxon>Mucoromycota</taxon>
        <taxon>Mucoromycotina</taxon>
        <taxon>Endogonomycetes</taxon>
        <taxon>Endogonales</taxon>
        <taxon>Endogonaceae</taxon>
        <taxon>Jimgerdemannia</taxon>
    </lineage>
</organism>
<protein>
    <submittedName>
        <fullName evidence="1">Uncharacterized protein</fullName>
    </submittedName>
</protein>